<comment type="caution">
    <text evidence="1">The sequence shown here is derived from an EMBL/GenBank/DDBJ whole genome shotgun (WGS) entry which is preliminary data.</text>
</comment>
<protein>
    <submittedName>
        <fullName evidence="1">Uncharacterized protein</fullName>
    </submittedName>
</protein>
<dbReference type="Proteomes" id="UP001177260">
    <property type="component" value="Unassembled WGS sequence"/>
</dbReference>
<name>A0ACC3B1K5_9EURO</name>
<proteinExistence type="predicted"/>
<organism evidence="1 2">
    <name type="scientific">Aspergillus melleus</name>
    <dbReference type="NCBI Taxonomy" id="138277"/>
    <lineage>
        <taxon>Eukaryota</taxon>
        <taxon>Fungi</taxon>
        <taxon>Dikarya</taxon>
        <taxon>Ascomycota</taxon>
        <taxon>Pezizomycotina</taxon>
        <taxon>Eurotiomycetes</taxon>
        <taxon>Eurotiomycetidae</taxon>
        <taxon>Eurotiales</taxon>
        <taxon>Aspergillaceae</taxon>
        <taxon>Aspergillus</taxon>
        <taxon>Aspergillus subgen. Circumdati</taxon>
    </lineage>
</organism>
<reference evidence="1 2" key="1">
    <citation type="journal article" date="2023" name="ACS Omega">
        <title>Identification of the Neoaspergillic Acid Biosynthesis Gene Cluster by Establishing an In Vitro CRISPR-Ribonucleoprotein Genetic System in Aspergillus melleus.</title>
        <authorList>
            <person name="Yuan B."/>
            <person name="Grau M.F."/>
            <person name="Murata R.M."/>
            <person name="Torok T."/>
            <person name="Venkateswaran K."/>
            <person name="Stajich J.E."/>
            <person name="Wang C.C.C."/>
        </authorList>
    </citation>
    <scope>NUCLEOTIDE SEQUENCE [LARGE SCALE GENOMIC DNA]</scope>
    <source>
        <strain evidence="1 2">IMV 1140</strain>
    </source>
</reference>
<gene>
    <name evidence="1" type="ORF">N8T08_005718</name>
</gene>
<dbReference type="EMBL" id="JAOPJF010000033">
    <property type="protein sequence ID" value="KAK1144056.1"/>
    <property type="molecule type" value="Genomic_DNA"/>
</dbReference>
<sequence>MKFAATLGLAFVVLTSAVPYSPPSIAFQPLEVKPWEKKPWETKPFADTVTVKLANDWNGKHAHADVPVDRKEYSIESLYGKSDLVAEDGNIYATSAELTKFGQRTGCAISLYDNPEIYVQLDAQTTWAFLDRGAWVNVKDGYVVCVE</sequence>
<evidence type="ECO:0000313" key="2">
    <source>
        <dbReference type="Proteomes" id="UP001177260"/>
    </source>
</evidence>
<keyword evidence="2" id="KW-1185">Reference proteome</keyword>
<accession>A0ACC3B1K5</accession>
<evidence type="ECO:0000313" key="1">
    <source>
        <dbReference type="EMBL" id="KAK1144056.1"/>
    </source>
</evidence>